<accession>A0A517ZFE4</accession>
<feature type="compositionally biased region" description="Basic and acidic residues" evidence="1">
    <location>
        <begin position="1"/>
        <end position="15"/>
    </location>
</feature>
<feature type="region of interest" description="Disordered" evidence="1">
    <location>
        <begin position="1"/>
        <end position="23"/>
    </location>
</feature>
<dbReference type="SUPFAM" id="SSF51905">
    <property type="entry name" value="FAD/NAD(P)-binding domain"/>
    <property type="match status" value="1"/>
</dbReference>
<reference evidence="2 3" key="1">
    <citation type="submission" date="2019-02" db="EMBL/GenBank/DDBJ databases">
        <title>Deep-cultivation of Planctomycetes and their phenomic and genomic characterization uncovers novel biology.</title>
        <authorList>
            <person name="Wiegand S."/>
            <person name="Jogler M."/>
            <person name="Boedeker C."/>
            <person name="Pinto D."/>
            <person name="Vollmers J."/>
            <person name="Rivas-Marin E."/>
            <person name="Kohn T."/>
            <person name="Peeters S.H."/>
            <person name="Heuer A."/>
            <person name="Rast P."/>
            <person name="Oberbeckmann S."/>
            <person name="Bunk B."/>
            <person name="Jeske O."/>
            <person name="Meyerdierks A."/>
            <person name="Storesund J.E."/>
            <person name="Kallscheuer N."/>
            <person name="Luecker S."/>
            <person name="Lage O.M."/>
            <person name="Pohl T."/>
            <person name="Merkel B.J."/>
            <person name="Hornburger P."/>
            <person name="Mueller R.-W."/>
            <person name="Bruemmer F."/>
            <person name="Labrenz M."/>
            <person name="Spormann A.M."/>
            <person name="Op den Camp H."/>
            <person name="Overmann J."/>
            <person name="Amann R."/>
            <person name="Jetten M.S.M."/>
            <person name="Mascher T."/>
            <person name="Medema M.H."/>
            <person name="Devos D.P."/>
            <person name="Kaster A.-K."/>
            <person name="Ovreas L."/>
            <person name="Rohde M."/>
            <person name="Galperin M.Y."/>
            <person name="Jogler C."/>
        </authorList>
    </citation>
    <scope>NUCLEOTIDE SEQUENCE [LARGE SCALE GENOMIC DNA]</scope>
    <source>
        <strain evidence="2 3">Mal4</strain>
    </source>
</reference>
<organism evidence="2 3">
    <name type="scientific">Maioricimonas rarisocia</name>
    <dbReference type="NCBI Taxonomy" id="2528026"/>
    <lineage>
        <taxon>Bacteria</taxon>
        <taxon>Pseudomonadati</taxon>
        <taxon>Planctomycetota</taxon>
        <taxon>Planctomycetia</taxon>
        <taxon>Planctomycetales</taxon>
        <taxon>Planctomycetaceae</taxon>
        <taxon>Maioricimonas</taxon>
    </lineage>
</organism>
<gene>
    <name evidence="2" type="ORF">Mal4_55780</name>
</gene>
<dbReference type="EMBL" id="CP036275">
    <property type="protein sequence ID" value="QDU41213.1"/>
    <property type="molecule type" value="Genomic_DNA"/>
</dbReference>
<evidence type="ECO:0000313" key="2">
    <source>
        <dbReference type="EMBL" id="QDU41213.1"/>
    </source>
</evidence>
<dbReference type="InterPro" id="IPR036188">
    <property type="entry name" value="FAD/NAD-bd_sf"/>
</dbReference>
<dbReference type="Gene3D" id="3.90.660.10">
    <property type="match status" value="1"/>
</dbReference>
<dbReference type="Proteomes" id="UP000320496">
    <property type="component" value="Chromosome"/>
</dbReference>
<dbReference type="PANTHER" id="PTHR16128:SF5">
    <property type="entry name" value="FAD_NAD(P)-BINDING OXIDOREDUCTASE FAMILY PROTEIN"/>
    <property type="match status" value="1"/>
</dbReference>
<dbReference type="PANTHER" id="PTHR16128">
    <property type="entry name" value="FAD/NAD(P)-BINDING OXIDOREDUCTASE FAMILY PROTEIN"/>
    <property type="match status" value="1"/>
</dbReference>
<name>A0A517ZFE4_9PLAN</name>
<keyword evidence="3" id="KW-1185">Reference proteome</keyword>
<dbReference type="OrthoDB" id="5792777at2"/>
<evidence type="ECO:0000256" key="1">
    <source>
        <dbReference type="SAM" id="MobiDB-lite"/>
    </source>
</evidence>
<dbReference type="AlphaFoldDB" id="A0A517ZFE4"/>
<protein>
    <submittedName>
        <fullName evidence="2">Protoporphyrinogen oxidase</fullName>
    </submittedName>
</protein>
<dbReference type="KEGG" id="mri:Mal4_55780"/>
<dbReference type="Gene3D" id="3.50.50.60">
    <property type="entry name" value="FAD/NAD(P)-binding domain"/>
    <property type="match status" value="1"/>
</dbReference>
<proteinExistence type="predicted"/>
<dbReference type="PRINTS" id="PR00419">
    <property type="entry name" value="ADXRDTASE"/>
</dbReference>
<dbReference type="Pfam" id="PF13450">
    <property type="entry name" value="NAD_binding_8"/>
    <property type="match status" value="1"/>
</dbReference>
<evidence type="ECO:0000313" key="3">
    <source>
        <dbReference type="Proteomes" id="UP000320496"/>
    </source>
</evidence>
<dbReference type="RefSeq" id="WP_145372411.1">
    <property type="nucleotide sequence ID" value="NZ_CP036275.1"/>
</dbReference>
<sequence>MMLQTRERFDVDSPFKRPSRPRGRRHRVAVIGAGLSGLICARTLADLDCEVTVFEKSRGVGGRMSTRRSESDLQFDHGAQYFTVRDERFRRHVDTWIEEGLVAPWEGRFVKLNRGYLEESNGETTRFVGVPGMTAVCRHLATDLDVRFGTTMAPPRHDGTAWIVEDAAGTSQGRYDWFVTSAPAPQSAYLLASVPHLEVKARRVSMSGCWSVMVAFKSPLDAGFDGAFVGVSPLSWIARNSSKPGRGEDFETWVLHASPEWSESAIEADHEEVVKELLDALWQVTGLQPVEPKHAAAHRWRHALPAEPLGDRFLFDPGLRVGACGDWCNGPRVEGAFLSGLALAGRLVCTMAAETPHARNCSTFASPGP</sequence>